<dbReference type="AlphaFoldDB" id="A0A938Y404"/>
<dbReference type="SUPFAM" id="SSF55073">
    <property type="entry name" value="Nucleotide cyclase"/>
    <property type="match status" value="1"/>
</dbReference>
<dbReference type="Proteomes" id="UP000663792">
    <property type="component" value="Unassembled WGS sequence"/>
</dbReference>
<dbReference type="PANTHER" id="PTHR46663:SF2">
    <property type="entry name" value="GGDEF DOMAIN-CONTAINING PROTEIN"/>
    <property type="match status" value="1"/>
</dbReference>
<dbReference type="PANTHER" id="PTHR46663">
    <property type="entry name" value="DIGUANYLATE CYCLASE DGCT-RELATED"/>
    <property type="match status" value="1"/>
</dbReference>
<dbReference type="EMBL" id="JAERWK010000001">
    <property type="protein sequence ID" value="MBM9465661.1"/>
    <property type="molecule type" value="Genomic_DNA"/>
</dbReference>
<comment type="caution">
    <text evidence="2">The sequence shown here is derived from an EMBL/GenBank/DDBJ whole genome shotgun (WGS) entry which is preliminary data.</text>
</comment>
<accession>A0A938Y404</accession>
<dbReference type="InterPro" id="IPR029787">
    <property type="entry name" value="Nucleotide_cyclase"/>
</dbReference>
<gene>
    <name evidence="2" type="ORF">JL106_00005</name>
</gene>
<sequence>MAVLFVDIDHFKGINDTFGHRIGDLVLRTVAQRMKRALRSSDTLARISGDEFVVVCEDLTDAVSPLRAVDRLADRLRTAVSAPIGFDGVGDGAASVAVTVSVGAALSRGGVDTADLLHQADLAMYAAKTRGSNTNVIVPAADAPTDTLEASRRLLSPDLES</sequence>
<proteinExistence type="predicted"/>
<dbReference type="InterPro" id="IPR052163">
    <property type="entry name" value="DGC-Regulatory_Protein"/>
</dbReference>
<dbReference type="PROSITE" id="PS50887">
    <property type="entry name" value="GGDEF"/>
    <property type="match status" value="1"/>
</dbReference>
<keyword evidence="3" id="KW-1185">Reference proteome</keyword>
<dbReference type="InterPro" id="IPR043128">
    <property type="entry name" value="Rev_trsase/Diguanyl_cyclase"/>
</dbReference>
<evidence type="ECO:0000313" key="2">
    <source>
        <dbReference type="EMBL" id="MBM9465661.1"/>
    </source>
</evidence>
<protein>
    <submittedName>
        <fullName evidence="2">GGDEF domain-containing protein</fullName>
    </submittedName>
</protein>
<evidence type="ECO:0000259" key="1">
    <source>
        <dbReference type="PROSITE" id="PS50887"/>
    </source>
</evidence>
<name>A0A938Y404_9ACTN</name>
<dbReference type="RefSeq" id="WP_205258620.1">
    <property type="nucleotide sequence ID" value="NZ_JAERWK010000001.1"/>
</dbReference>
<organism evidence="2 3">
    <name type="scientific">Nakamurella leprariae</name>
    <dbReference type="NCBI Taxonomy" id="2803911"/>
    <lineage>
        <taxon>Bacteria</taxon>
        <taxon>Bacillati</taxon>
        <taxon>Actinomycetota</taxon>
        <taxon>Actinomycetes</taxon>
        <taxon>Nakamurellales</taxon>
        <taxon>Nakamurellaceae</taxon>
        <taxon>Nakamurella</taxon>
    </lineage>
</organism>
<dbReference type="Gene3D" id="3.30.70.270">
    <property type="match status" value="1"/>
</dbReference>
<reference evidence="2" key="1">
    <citation type="submission" date="2021-01" db="EMBL/GenBank/DDBJ databases">
        <title>YIM 132084 draft genome.</title>
        <authorList>
            <person name="An D."/>
        </authorList>
    </citation>
    <scope>NUCLEOTIDE SEQUENCE</scope>
    <source>
        <strain evidence="2">YIM 132084</strain>
    </source>
</reference>
<dbReference type="NCBIfam" id="TIGR00254">
    <property type="entry name" value="GGDEF"/>
    <property type="match status" value="1"/>
</dbReference>
<dbReference type="CDD" id="cd01949">
    <property type="entry name" value="GGDEF"/>
    <property type="match status" value="1"/>
</dbReference>
<dbReference type="SMART" id="SM00267">
    <property type="entry name" value="GGDEF"/>
    <property type="match status" value="1"/>
</dbReference>
<feature type="domain" description="GGDEF" evidence="1">
    <location>
        <begin position="1"/>
        <end position="140"/>
    </location>
</feature>
<dbReference type="InterPro" id="IPR000160">
    <property type="entry name" value="GGDEF_dom"/>
</dbReference>
<dbReference type="Pfam" id="PF00990">
    <property type="entry name" value="GGDEF"/>
    <property type="match status" value="1"/>
</dbReference>
<evidence type="ECO:0000313" key="3">
    <source>
        <dbReference type="Proteomes" id="UP000663792"/>
    </source>
</evidence>